<evidence type="ECO:0000313" key="5">
    <source>
        <dbReference type="Proteomes" id="UP000313645"/>
    </source>
</evidence>
<dbReference type="PROSITE" id="PS50113">
    <property type="entry name" value="PAC"/>
    <property type="match status" value="1"/>
</dbReference>
<dbReference type="SMART" id="SM00065">
    <property type="entry name" value="GAF"/>
    <property type="match status" value="1"/>
</dbReference>
<dbReference type="InterPro" id="IPR000700">
    <property type="entry name" value="PAS-assoc_C"/>
</dbReference>
<dbReference type="InterPro" id="IPR013767">
    <property type="entry name" value="PAS_fold"/>
</dbReference>
<evidence type="ECO:0000256" key="1">
    <source>
        <dbReference type="ARBA" id="ARBA00022777"/>
    </source>
</evidence>
<dbReference type="NCBIfam" id="TIGR00229">
    <property type="entry name" value="sensory_box"/>
    <property type="match status" value="4"/>
</dbReference>
<protein>
    <submittedName>
        <fullName evidence="4">PAS domain S-box protein</fullName>
    </submittedName>
</protein>
<dbReference type="InterPro" id="IPR013656">
    <property type="entry name" value="PAS_4"/>
</dbReference>
<name>A0ABY1ZNZ4_9GAMM</name>
<feature type="domain" description="PAS" evidence="2">
    <location>
        <begin position="408"/>
        <end position="484"/>
    </location>
</feature>
<comment type="caution">
    <text evidence="4">The sequence shown here is derived from an EMBL/GenBank/DDBJ whole genome shotgun (WGS) entry which is preliminary data.</text>
</comment>
<feature type="domain" description="PAC" evidence="3">
    <location>
        <begin position="607"/>
        <end position="664"/>
    </location>
</feature>
<dbReference type="SUPFAM" id="SSF55785">
    <property type="entry name" value="PYP-like sensor domain (PAS domain)"/>
    <property type="match status" value="4"/>
</dbReference>
<dbReference type="SMART" id="SM00091">
    <property type="entry name" value="PAS"/>
    <property type="match status" value="4"/>
</dbReference>
<keyword evidence="5" id="KW-1185">Reference proteome</keyword>
<dbReference type="PANTHER" id="PTHR44757:SF2">
    <property type="entry name" value="BIOFILM ARCHITECTURE MAINTENANCE PROTEIN MBAA"/>
    <property type="match status" value="1"/>
</dbReference>
<gene>
    <name evidence="4" type="ORF">EZI54_03475</name>
</gene>
<dbReference type="Pfam" id="PF13185">
    <property type="entry name" value="GAF_2"/>
    <property type="match status" value="1"/>
</dbReference>
<dbReference type="PANTHER" id="PTHR44757">
    <property type="entry name" value="DIGUANYLATE CYCLASE DGCP"/>
    <property type="match status" value="1"/>
</dbReference>
<proteinExistence type="predicted"/>
<accession>A0ABY1ZNZ4</accession>
<feature type="domain" description="PAS" evidence="2">
    <location>
        <begin position="121"/>
        <end position="164"/>
    </location>
</feature>
<keyword evidence="1" id="KW-0808">Transferase</keyword>
<evidence type="ECO:0000313" key="4">
    <source>
        <dbReference type="EMBL" id="TBW58455.1"/>
    </source>
</evidence>
<dbReference type="InterPro" id="IPR035965">
    <property type="entry name" value="PAS-like_dom_sf"/>
</dbReference>
<dbReference type="CDD" id="cd00130">
    <property type="entry name" value="PAS"/>
    <property type="match status" value="4"/>
</dbReference>
<dbReference type="SMART" id="SM00086">
    <property type="entry name" value="PAC"/>
    <property type="match status" value="3"/>
</dbReference>
<feature type="domain" description="PAS" evidence="2">
    <location>
        <begin position="539"/>
        <end position="575"/>
    </location>
</feature>
<dbReference type="Proteomes" id="UP000313645">
    <property type="component" value="Unassembled WGS sequence"/>
</dbReference>
<sequence length="682" mass="75604">MFEAIFDQYPVPCAILAHGHYLSHCNDAFAHLLGYRRDELRDCSRLFVMEDAAEPVAIHDRHDREVAGRRFRFRHKDGRTVELSCVTAPLGDGAEPTGAILQVTGFPEREAALDPPASRSSPAFASLAIDHIQEAAYLIDADGRILGANRVACDTLGYGWEELLKLSVTDIDPNFDSGACDLGAAGTTHRSAPVLDTYHLRRNGERFPVHIRLVPVQHEGANCMMALVLDVSKKQQLEALRYGILEGLARGAPPTESLQLIVNCVEEICPETVASIMLVNDAGTHLEPGPSNRLPSRYLDAIRAVPIGEGQGACGTAAALKRAIQVEDTASHPYFHACRSVILDAGLLSCWSTPILSGVGEVLGTFCIYLKTTGQPSETGVKQIARRASHFAAIALERHRAERQVRESQQRYRDIFDNALDAMALLELAGDQRLLFLEANPVMERTVGIPREQMVGKTTEEITSLTPELAANINAHYHQCLTRGEVVEGEARFDLPIGKRILHSTMIPVRCPNGSYHRIVLIARDITERWQAEKLLHTREQEFRALVEHSPDGVIRYDSSGNAFYINPVLRELIGGGDEATSSVLEQRIVPTDRSAYREARRTVRNSGIEAHLVIRLEVSGKRHVQYHDVRLVPEFTTEGNVKSVLAVMRDITPLKETEFQLRSLVENSPNYIWRVDASGRL</sequence>
<dbReference type="SUPFAM" id="SSF55781">
    <property type="entry name" value="GAF domain-like"/>
    <property type="match status" value="1"/>
</dbReference>
<dbReference type="InterPro" id="IPR052155">
    <property type="entry name" value="Biofilm_reg_signaling"/>
</dbReference>
<dbReference type="Pfam" id="PF08448">
    <property type="entry name" value="PAS_4"/>
    <property type="match status" value="2"/>
</dbReference>
<reference evidence="4 5" key="1">
    <citation type="submission" date="2019-02" db="EMBL/GenBank/DDBJ databases">
        <title>Marinobacter halodurans sp. nov., a marine bacterium isolated from sea tidal flat.</title>
        <authorList>
            <person name="Yoo Y."/>
            <person name="Lee D.W."/>
            <person name="Kim B.S."/>
            <person name="Kim J.-J."/>
        </authorList>
    </citation>
    <scope>NUCLEOTIDE SEQUENCE [LARGE SCALE GENOMIC DNA]</scope>
    <source>
        <strain evidence="4 5">YJ-S3-2</strain>
    </source>
</reference>
<evidence type="ECO:0000259" key="2">
    <source>
        <dbReference type="PROSITE" id="PS50112"/>
    </source>
</evidence>
<dbReference type="Pfam" id="PF00989">
    <property type="entry name" value="PAS"/>
    <property type="match status" value="1"/>
</dbReference>
<dbReference type="InterPro" id="IPR029016">
    <property type="entry name" value="GAF-like_dom_sf"/>
</dbReference>
<keyword evidence="1" id="KW-0418">Kinase</keyword>
<organism evidence="4 5">
    <name type="scientific">Marinobacter halodurans</name>
    <dbReference type="NCBI Taxonomy" id="2528979"/>
    <lineage>
        <taxon>Bacteria</taxon>
        <taxon>Pseudomonadati</taxon>
        <taxon>Pseudomonadota</taxon>
        <taxon>Gammaproteobacteria</taxon>
        <taxon>Pseudomonadales</taxon>
        <taxon>Marinobacteraceae</taxon>
        <taxon>Marinobacter</taxon>
    </lineage>
</organism>
<dbReference type="InterPro" id="IPR003018">
    <property type="entry name" value="GAF"/>
</dbReference>
<dbReference type="InterPro" id="IPR001610">
    <property type="entry name" value="PAC"/>
</dbReference>
<dbReference type="InterPro" id="IPR000014">
    <property type="entry name" value="PAS"/>
</dbReference>
<dbReference type="Gene3D" id="3.30.450.20">
    <property type="entry name" value="PAS domain"/>
    <property type="match status" value="4"/>
</dbReference>
<dbReference type="EMBL" id="SJDL01000004">
    <property type="protein sequence ID" value="TBW58455.1"/>
    <property type="molecule type" value="Genomic_DNA"/>
</dbReference>
<dbReference type="Pfam" id="PF13426">
    <property type="entry name" value="PAS_9"/>
    <property type="match status" value="1"/>
</dbReference>
<dbReference type="RefSeq" id="WP_131479073.1">
    <property type="nucleotide sequence ID" value="NZ_SJDL01000004.1"/>
</dbReference>
<dbReference type="Gene3D" id="3.30.450.40">
    <property type="match status" value="1"/>
</dbReference>
<dbReference type="PROSITE" id="PS50112">
    <property type="entry name" value="PAS"/>
    <property type="match status" value="3"/>
</dbReference>
<evidence type="ECO:0000259" key="3">
    <source>
        <dbReference type="PROSITE" id="PS50113"/>
    </source>
</evidence>